<dbReference type="Gene3D" id="6.10.140.140">
    <property type="match status" value="1"/>
</dbReference>
<dbReference type="SUPFAM" id="SSF109640">
    <property type="entry name" value="KRAB domain (Kruppel-associated box)"/>
    <property type="match status" value="1"/>
</dbReference>
<evidence type="ECO:0000259" key="13">
    <source>
        <dbReference type="PROSITE" id="PS50804"/>
    </source>
</evidence>
<evidence type="ECO:0000256" key="3">
    <source>
        <dbReference type="ARBA" id="ARBA00022771"/>
    </source>
</evidence>
<protein>
    <submittedName>
        <fullName evidence="14">Zfp446 protein</fullName>
    </submittedName>
</protein>
<gene>
    <name evidence="14" type="primary">Zfp446</name>
    <name evidence="14" type="ORF">PHOROB_LOCUS16648</name>
</gene>
<accession>A0AAV0AAL4</accession>
<dbReference type="GO" id="GO:0005634">
    <property type="term" value="C:nucleus"/>
    <property type="evidence" value="ECO:0007669"/>
    <property type="project" value="UniProtKB-SubCell"/>
</dbReference>
<sequence>MPSPLGSPHLSLRDSKTTIEETEAARLRFRGFCYEKVEGPREALSGLRELCHQWLQPESRSKEQMIELLVLEQFLGVLPSEIQAWVRGQRPGSPQDAAVLVEGLQHDPGQLLGWITAHILKPKMLLTVQQTEESSGSHHVSVAMESSEAGPSELLRNSGIDRSTQINCSVKEEANADGQEMVPSPLLLAQAPGEHVEHQEPASTSSYPERIQQERGPLDSSQKELYWGVMLEKYGTLVSQGEVLLPPVPCLPCPLLHVPPCMCWTPTGPPVQRPSIWLHLSPTRRYLPAHFCASPRVTELPHELLPNPASLPLLEPNIHVESELRPKQETPHAGPESLRSHLPEVGAIAGPELVQACTSSPSESQSLCKDPSGLSPTPLLEAPARPTPRKLYTCEQCGRSFDWKSLFIIHHRTHLGESGLERPPQVSREPAIRHSTGLPGYVCVECGRSFSWKSQLVIHRKSHVGQRRHFCRDCGCGFDWKFQLVIHRKIHQPEGP</sequence>
<keyword evidence="1" id="KW-0479">Metal-binding</keyword>
<feature type="domain" description="C2H2-type" evidence="12">
    <location>
        <begin position="469"/>
        <end position="496"/>
    </location>
</feature>
<evidence type="ECO:0000256" key="1">
    <source>
        <dbReference type="ARBA" id="ARBA00022723"/>
    </source>
</evidence>
<feature type="domain" description="C2H2-type" evidence="12">
    <location>
        <begin position="392"/>
        <end position="419"/>
    </location>
</feature>
<keyword evidence="8 10" id="KW-0539">Nucleus</keyword>
<feature type="region of interest" description="Disordered" evidence="11">
    <location>
        <begin position="192"/>
        <end position="219"/>
    </location>
</feature>
<keyword evidence="15" id="KW-1185">Reference proteome</keyword>
<dbReference type="PANTHER" id="PTHR45935:SF27">
    <property type="entry name" value="ZINC FINGER PROTEIN 446"/>
    <property type="match status" value="1"/>
</dbReference>
<keyword evidence="7" id="KW-0804">Transcription</keyword>
<comment type="caution">
    <text evidence="14">The sequence shown here is derived from an EMBL/GenBank/DDBJ whole genome shotgun (WGS) entry which is preliminary data.</text>
</comment>
<keyword evidence="4" id="KW-0862">Zinc</keyword>
<evidence type="ECO:0000259" key="12">
    <source>
        <dbReference type="PROSITE" id="PS50157"/>
    </source>
</evidence>
<keyword evidence="6" id="KW-0238">DNA-binding</keyword>
<evidence type="ECO:0000256" key="8">
    <source>
        <dbReference type="ARBA" id="ARBA00023242"/>
    </source>
</evidence>
<keyword evidence="3 9" id="KW-0863">Zinc-finger</keyword>
<dbReference type="GO" id="GO:0006355">
    <property type="term" value="P:regulation of DNA-templated transcription"/>
    <property type="evidence" value="ECO:0007669"/>
    <property type="project" value="InterPro"/>
</dbReference>
<comment type="subcellular location">
    <subcellularLocation>
        <location evidence="10">Nucleus</location>
    </subcellularLocation>
</comment>
<dbReference type="SMART" id="SM00431">
    <property type="entry name" value="SCAN"/>
    <property type="match status" value="1"/>
</dbReference>
<evidence type="ECO:0000256" key="9">
    <source>
        <dbReference type="PROSITE-ProRule" id="PRU00042"/>
    </source>
</evidence>
<dbReference type="SMART" id="SM00355">
    <property type="entry name" value="ZnF_C2H2"/>
    <property type="match status" value="3"/>
</dbReference>
<name>A0AAV0AAL4_PHORO</name>
<dbReference type="AlphaFoldDB" id="A0AAV0AAL4"/>
<feature type="region of interest" description="Disordered" evidence="11">
    <location>
        <begin position="360"/>
        <end position="385"/>
    </location>
</feature>
<dbReference type="InterPro" id="IPR038269">
    <property type="entry name" value="SCAN_sf"/>
</dbReference>
<dbReference type="FunFam" id="1.10.4020.10:FF:000001">
    <property type="entry name" value="zinc finger protein 263 isoform X1"/>
    <property type="match status" value="1"/>
</dbReference>
<feature type="domain" description="C2H2-type" evidence="12">
    <location>
        <begin position="441"/>
        <end position="468"/>
    </location>
</feature>
<evidence type="ECO:0000256" key="2">
    <source>
        <dbReference type="ARBA" id="ARBA00022737"/>
    </source>
</evidence>
<evidence type="ECO:0000256" key="6">
    <source>
        <dbReference type="ARBA" id="ARBA00023125"/>
    </source>
</evidence>
<dbReference type="InterPro" id="IPR036236">
    <property type="entry name" value="Znf_C2H2_sf"/>
</dbReference>
<dbReference type="FunFam" id="3.30.160.60:FF:001613">
    <property type="entry name" value="Zinc finger protein 446"/>
    <property type="match status" value="1"/>
</dbReference>
<evidence type="ECO:0000313" key="15">
    <source>
        <dbReference type="Proteomes" id="UP001152836"/>
    </source>
</evidence>
<keyword evidence="2" id="KW-0677">Repeat</keyword>
<dbReference type="SUPFAM" id="SSF57667">
    <property type="entry name" value="beta-beta-alpha zinc fingers"/>
    <property type="match status" value="2"/>
</dbReference>
<dbReference type="EMBL" id="CALSGD010001620">
    <property type="protein sequence ID" value="CAH7399671.1"/>
    <property type="molecule type" value="Genomic_DNA"/>
</dbReference>
<dbReference type="GO" id="GO:0008270">
    <property type="term" value="F:zinc ion binding"/>
    <property type="evidence" value="ECO:0007669"/>
    <property type="project" value="UniProtKB-KW"/>
</dbReference>
<evidence type="ECO:0000256" key="5">
    <source>
        <dbReference type="ARBA" id="ARBA00023015"/>
    </source>
</evidence>
<dbReference type="Proteomes" id="UP001152836">
    <property type="component" value="Unassembled WGS sequence"/>
</dbReference>
<dbReference type="PROSITE" id="PS50804">
    <property type="entry name" value="SCAN_BOX"/>
    <property type="match status" value="1"/>
</dbReference>
<evidence type="ECO:0000256" key="7">
    <source>
        <dbReference type="ARBA" id="ARBA00023163"/>
    </source>
</evidence>
<dbReference type="Pfam" id="PF02023">
    <property type="entry name" value="SCAN"/>
    <property type="match status" value="1"/>
</dbReference>
<dbReference type="InterPro" id="IPR013087">
    <property type="entry name" value="Znf_C2H2_type"/>
</dbReference>
<organism evidence="14 15">
    <name type="scientific">Phodopus roborovskii</name>
    <name type="common">Roborovski's desert hamster</name>
    <name type="synonym">Cricetulus roborovskii</name>
    <dbReference type="NCBI Taxonomy" id="109678"/>
    <lineage>
        <taxon>Eukaryota</taxon>
        <taxon>Metazoa</taxon>
        <taxon>Chordata</taxon>
        <taxon>Craniata</taxon>
        <taxon>Vertebrata</taxon>
        <taxon>Euteleostomi</taxon>
        <taxon>Mammalia</taxon>
        <taxon>Eutheria</taxon>
        <taxon>Euarchontoglires</taxon>
        <taxon>Glires</taxon>
        <taxon>Rodentia</taxon>
        <taxon>Myomorpha</taxon>
        <taxon>Muroidea</taxon>
        <taxon>Cricetidae</taxon>
        <taxon>Cricetinae</taxon>
        <taxon>Phodopus</taxon>
    </lineage>
</organism>
<dbReference type="InterPro" id="IPR036051">
    <property type="entry name" value="KRAB_dom_sf"/>
</dbReference>
<dbReference type="Gene3D" id="3.30.160.60">
    <property type="entry name" value="Classic Zinc Finger"/>
    <property type="match status" value="2"/>
</dbReference>
<feature type="domain" description="SCAN box" evidence="13">
    <location>
        <begin position="26"/>
        <end position="107"/>
    </location>
</feature>
<proteinExistence type="predicted"/>
<dbReference type="CDD" id="cd07936">
    <property type="entry name" value="SCAN"/>
    <property type="match status" value="1"/>
</dbReference>
<dbReference type="InterPro" id="IPR001909">
    <property type="entry name" value="KRAB"/>
</dbReference>
<dbReference type="PANTHER" id="PTHR45935">
    <property type="entry name" value="PROTEIN ZBED8-RELATED"/>
    <property type="match status" value="1"/>
</dbReference>
<dbReference type="InterPro" id="IPR003309">
    <property type="entry name" value="SCAN_dom"/>
</dbReference>
<dbReference type="CDD" id="cd07765">
    <property type="entry name" value="KRAB_A-box"/>
    <property type="match status" value="1"/>
</dbReference>
<dbReference type="PROSITE" id="PS00028">
    <property type="entry name" value="ZINC_FINGER_C2H2_1"/>
    <property type="match status" value="3"/>
</dbReference>
<evidence type="ECO:0000256" key="4">
    <source>
        <dbReference type="ARBA" id="ARBA00022833"/>
    </source>
</evidence>
<evidence type="ECO:0000256" key="11">
    <source>
        <dbReference type="SAM" id="MobiDB-lite"/>
    </source>
</evidence>
<dbReference type="SUPFAM" id="SSF47353">
    <property type="entry name" value="Retrovirus capsid dimerization domain-like"/>
    <property type="match status" value="1"/>
</dbReference>
<dbReference type="Pfam" id="PF01352">
    <property type="entry name" value="KRAB"/>
    <property type="match status" value="1"/>
</dbReference>
<dbReference type="PROSITE" id="PS50157">
    <property type="entry name" value="ZINC_FINGER_C2H2_2"/>
    <property type="match status" value="3"/>
</dbReference>
<dbReference type="Pfam" id="PF00096">
    <property type="entry name" value="zf-C2H2"/>
    <property type="match status" value="2"/>
</dbReference>
<evidence type="ECO:0000313" key="14">
    <source>
        <dbReference type="EMBL" id="CAH7399671.1"/>
    </source>
</evidence>
<dbReference type="InterPro" id="IPR050916">
    <property type="entry name" value="SCAN-C2H2_zinc_finger"/>
</dbReference>
<evidence type="ECO:0000256" key="10">
    <source>
        <dbReference type="PROSITE-ProRule" id="PRU00187"/>
    </source>
</evidence>
<dbReference type="Gene3D" id="1.10.4020.10">
    <property type="entry name" value="DNA breaking-rejoining enzymes"/>
    <property type="match status" value="1"/>
</dbReference>
<dbReference type="FunFam" id="3.30.160.60:FF:000340">
    <property type="entry name" value="zinc finger protein 473 isoform X1"/>
    <property type="match status" value="1"/>
</dbReference>
<keyword evidence="5" id="KW-0805">Transcription regulation</keyword>
<reference evidence="14" key="1">
    <citation type="submission" date="2022-06" db="EMBL/GenBank/DDBJ databases">
        <authorList>
            <person name="Andreotti S."/>
            <person name="Wyler E."/>
        </authorList>
    </citation>
    <scope>NUCLEOTIDE SEQUENCE</scope>
</reference>
<dbReference type="GO" id="GO:0003677">
    <property type="term" value="F:DNA binding"/>
    <property type="evidence" value="ECO:0007669"/>
    <property type="project" value="UniProtKB-KW"/>
</dbReference>